<gene>
    <name evidence="1" type="ORF">B0T45_09215</name>
</gene>
<dbReference type="Gene3D" id="1.10.238.160">
    <property type="match status" value="1"/>
</dbReference>
<dbReference type="InterPro" id="IPR010260">
    <property type="entry name" value="AlpA"/>
</dbReference>
<organism evidence="1 2">
    <name type="scientific">Chromobacterium haemolyticum</name>
    <dbReference type="NCBI Taxonomy" id="394935"/>
    <lineage>
        <taxon>Bacteria</taxon>
        <taxon>Pseudomonadati</taxon>
        <taxon>Pseudomonadota</taxon>
        <taxon>Betaproteobacteria</taxon>
        <taxon>Neisseriales</taxon>
        <taxon>Chromobacteriaceae</taxon>
        <taxon>Chromobacterium</taxon>
    </lineage>
</organism>
<comment type="caution">
    <text evidence="1">The sequence shown here is derived from an EMBL/GenBank/DDBJ whole genome shotgun (WGS) entry which is preliminary data.</text>
</comment>
<dbReference type="RefSeq" id="WP_081555280.1">
    <property type="nucleotide sequence ID" value="NZ_MUKV01000009.1"/>
</dbReference>
<dbReference type="SUPFAM" id="SSF46955">
    <property type="entry name" value="Putative DNA-binding domain"/>
    <property type="match status" value="1"/>
</dbReference>
<sequence length="62" mass="7125">MNSFIRLADVMQMTGLAKSTVYKYIRQGTFPRPVSAATRASRWVKSEVDSWLIQQITSRDCK</sequence>
<evidence type="ECO:0000313" key="1">
    <source>
        <dbReference type="EMBL" id="OQS41003.1"/>
    </source>
</evidence>
<dbReference type="EMBL" id="MUKV01000009">
    <property type="protein sequence ID" value="OQS41003.1"/>
    <property type="molecule type" value="Genomic_DNA"/>
</dbReference>
<accession>A0A1W0D234</accession>
<evidence type="ECO:0000313" key="2">
    <source>
        <dbReference type="Proteomes" id="UP000192721"/>
    </source>
</evidence>
<dbReference type="InterPro" id="IPR052931">
    <property type="entry name" value="Prophage_regulatory_activator"/>
</dbReference>
<dbReference type="Pfam" id="PF05930">
    <property type="entry name" value="Phage_AlpA"/>
    <property type="match status" value="1"/>
</dbReference>
<dbReference type="PANTHER" id="PTHR36154">
    <property type="entry name" value="DNA-BINDING TRANSCRIPTIONAL ACTIVATOR ALPA"/>
    <property type="match status" value="1"/>
</dbReference>
<dbReference type="AlphaFoldDB" id="A0A1W0D234"/>
<reference evidence="1 2" key="1">
    <citation type="submission" date="2017-02" db="EMBL/GenBank/DDBJ databases">
        <title>Chromobacterium haemolyticum H5244.</title>
        <authorList>
            <person name="Gulvik C.A."/>
        </authorList>
    </citation>
    <scope>NUCLEOTIDE SEQUENCE [LARGE SCALE GENOMIC DNA]</scope>
    <source>
        <strain evidence="1 2">H5244</strain>
    </source>
</reference>
<name>A0A1W0D234_9NEIS</name>
<proteinExistence type="predicted"/>
<dbReference type="InterPro" id="IPR009061">
    <property type="entry name" value="DNA-bd_dom_put_sf"/>
</dbReference>
<protein>
    <submittedName>
        <fullName evidence="1">Transcriptional regulator</fullName>
    </submittedName>
</protein>
<dbReference type="PANTHER" id="PTHR36154:SF1">
    <property type="entry name" value="DNA-BINDING TRANSCRIPTIONAL ACTIVATOR ALPA"/>
    <property type="match status" value="1"/>
</dbReference>
<dbReference type="Proteomes" id="UP000192721">
    <property type="component" value="Unassembled WGS sequence"/>
</dbReference>